<evidence type="ECO:0000256" key="3">
    <source>
        <dbReference type="ARBA" id="ARBA00022777"/>
    </source>
</evidence>
<organism evidence="6 7">
    <name type="scientific">Terriglobus saanensis (strain ATCC BAA-1853 / DSM 23119 / SP1PR4)</name>
    <dbReference type="NCBI Taxonomy" id="401053"/>
    <lineage>
        <taxon>Bacteria</taxon>
        <taxon>Pseudomonadati</taxon>
        <taxon>Acidobacteriota</taxon>
        <taxon>Terriglobia</taxon>
        <taxon>Terriglobales</taxon>
        <taxon>Acidobacteriaceae</taxon>
        <taxon>Terriglobus</taxon>
    </lineage>
</organism>
<dbReference type="InterPro" id="IPR011009">
    <property type="entry name" value="Kinase-like_dom_sf"/>
</dbReference>
<keyword evidence="1" id="KW-0808">Transferase</keyword>
<dbReference type="PANTHER" id="PTHR43289">
    <property type="entry name" value="MITOGEN-ACTIVATED PROTEIN KINASE KINASE KINASE 20-RELATED"/>
    <property type="match status" value="1"/>
</dbReference>
<dbReference type="Gene3D" id="1.25.40.10">
    <property type="entry name" value="Tetratricopeptide repeat domain"/>
    <property type="match status" value="1"/>
</dbReference>
<dbReference type="OrthoDB" id="9801841at2"/>
<dbReference type="InterPro" id="IPR011990">
    <property type="entry name" value="TPR-like_helical_dom_sf"/>
</dbReference>
<dbReference type="PROSITE" id="PS00108">
    <property type="entry name" value="PROTEIN_KINASE_ST"/>
    <property type="match status" value="1"/>
</dbReference>
<evidence type="ECO:0000256" key="4">
    <source>
        <dbReference type="ARBA" id="ARBA00022840"/>
    </source>
</evidence>
<evidence type="ECO:0000256" key="1">
    <source>
        <dbReference type="ARBA" id="ARBA00022679"/>
    </source>
</evidence>
<evidence type="ECO:0000313" key="6">
    <source>
        <dbReference type="EMBL" id="ADV83559.1"/>
    </source>
</evidence>
<dbReference type="eggNOG" id="COG0515">
    <property type="taxonomic scope" value="Bacteria"/>
</dbReference>
<reference evidence="6 7" key="1">
    <citation type="journal article" date="2012" name="Stand. Genomic Sci.">
        <title>Complete genome sequence of Terriglobus saanensis type strain SP1PR4(T), an Acidobacteria from tundra soil.</title>
        <authorList>
            <person name="Rawat S.R."/>
            <person name="Mannisto M.K."/>
            <person name="Starovoytov V."/>
            <person name="Goodwin L."/>
            <person name="Nolan M."/>
            <person name="Hauser L."/>
            <person name="Land M."/>
            <person name="Davenport K.W."/>
            <person name="Woyke T."/>
            <person name="Haggblom M.M."/>
        </authorList>
    </citation>
    <scope>NUCLEOTIDE SEQUENCE</scope>
    <source>
        <strain evidence="7">ATCC BAA-1853 / DSM 23119 / SP1PR4</strain>
    </source>
</reference>
<dbReference type="SUPFAM" id="SSF56112">
    <property type="entry name" value="Protein kinase-like (PK-like)"/>
    <property type="match status" value="1"/>
</dbReference>
<dbReference type="PROSITE" id="PS50011">
    <property type="entry name" value="PROTEIN_KINASE_DOM"/>
    <property type="match status" value="1"/>
</dbReference>
<evidence type="ECO:0000313" key="7">
    <source>
        <dbReference type="Proteomes" id="UP000006844"/>
    </source>
</evidence>
<dbReference type="GO" id="GO:0005524">
    <property type="term" value="F:ATP binding"/>
    <property type="evidence" value="ECO:0007669"/>
    <property type="project" value="UniProtKB-KW"/>
</dbReference>
<dbReference type="Gene3D" id="1.10.510.10">
    <property type="entry name" value="Transferase(Phosphotransferase) domain 1"/>
    <property type="match status" value="1"/>
</dbReference>
<dbReference type="RefSeq" id="WP_013569292.1">
    <property type="nucleotide sequence ID" value="NC_014963.1"/>
</dbReference>
<proteinExistence type="predicted"/>
<dbReference type="Proteomes" id="UP000006844">
    <property type="component" value="Chromosome"/>
</dbReference>
<dbReference type="InterPro" id="IPR000719">
    <property type="entry name" value="Prot_kinase_dom"/>
</dbReference>
<evidence type="ECO:0000256" key="2">
    <source>
        <dbReference type="ARBA" id="ARBA00022741"/>
    </source>
</evidence>
<keyword evidence="7" id="KW-1185">Reference proteome</keyword>
<keyword evidence="4" id="KW-0067">ATP-binding</keyword>
<dbReference type="SUPFAM" id="SSF48452">
    <property type="entry name" value="TPR-like"/>
    <property type="match status" value="1"/>
</dbReference>
<dbReference type="GO" id="GO:0004674">
    <property type="term" value="F:protein serine/threonine kinase activity"/>
    <property type="evidence" value="ECO:0007669"/>
    <property type="project" value="UniProtKB-KW"/>
</dbReference>
<keyword evidence="2" id="KW-0547">Nucleotide-binding</keyword>
<dbReference type="Gene3D" id="3.30.200.20">
    <property type="entry name" value="Phosphorylase Kinase, domain 1"/>
    <property type="match status" value="1"/>
</dbReference>
<evidence type="ECO:0000259" key="5">
    <source>
        <dbReference type="PROSITE" id="PS50011"/>
    </source>
</evidence>
<dbReference type="SMART" id="SM00220">
    <property type="entry name" value="S_TKc"/>
    <property type="match status" value="1"/>
</dbReference>
<dbReference type="InterPro" id="IPR008271">
    <property type="entry name" value="Ser/Thr_kinase_AS"/>
</dbReference>
<sequence length="931" mass="103318">MMDARWKTIEQIFFEATERPKKDQEDFVRLAAAGDESLILEVLSLLRAEADADSVLDATVRHQFDDWFASEGSSASTSTGTRLGPYLLLRELNSGGMGTVHLAQRVDDQYSQIVAIKTVRAGYATPEVSRRFREERQILATLNHPNVGTILDGGETLEGHPFLVMEYVEGQAITTYCMEHKLSTPERLDLFSAVCGAVYHAHQKLILHRDIKPENVLVSKDGHPKLIDFGIAKTLGPSVSSGAGEANPKTLLWLTPSYASPEQFQSKPLSVASDIYSLGVLLYELLTDVRPYDLERLTPAEAERTVLQETVRKPSAVVAATRLKRELSGDLDRIVLMAMEKAPERRYKSVQHLTEDLQRFLEGRPVLARKATFLYVLRKACIRHKGTLVSIFLCIAMLAASYAGYRWRSRAAEARVQEISSLAQSTIGSMAENAQQSGSSTEVRAAISRRALAYLNQLEITMGSDPRLLLAMSSLHIRVGDIEGLPSVSNLGRTDEAIKSYQSALQFAEKADARLHSAESTAALVEALLHIAYIQTFEKDVEGATKTYARALSLAYPYWRQDPSSTQRERTLTMVYSGMGDAAMWRLEPNIAFTDFEMGFKVLGGQPNGKLDHDLLLADLHLRTADALNDFGRYKESLEETQTAASIASELSQAFPSSRARGTLLFSYRTMVNTLAGRDFINIGDSQQAKVYAEKTLALSKLLDSHDSKDIQSSFTTISALSAMADAERQNNPANAALWYQRALSLTKTLQPAYGAELQHRISILDEALAEVLPDAQRAEQMNLLKDNARIRAEQANFSSHGLIHLMGAYCRLADVELEAHNLTEATRYAEDASPLLQQYDRNSPSLLVLRNVSLCLRTQGDVHLSKAREIAGSGTARTSEVQAAIYSYEQSSQIWRKWQQRGAASPESTREARRVEIRLHQAQALLKRSS</sequence>
<dbReference type="PANTHER" id="PTHR43289:SF34">
    <property type="entry name" value="SERINE_THREONINE-PROTEIN KINASE YBDM-RELATED"/>
    <property type="match status" value="1"/>
</dbReference>
<gene>
    <name evidence="6" type="ordered locus">AciPR4_2786</name>
</gene>
<feature type="domain" description="Protein kinase" evidence="5">
    <location>
        <begin position="86"/>
        <end position="361"/>
    </location>
</feature>
<dbReference type="KEGG" id="tsa:AciPR4_2786"/>
<keyword evidence="6" id="KW-0723">Serine/threonine-protein kinase</keyword>
<dbReference type="Pfam" id="PF00069">
    <property type="entry name" value="Pkinase"/>
    <property type="match status" value="1"/>
</dbReference>
<dbReference type="CDD" id="cd14014">
    <property type="entry name" value="STKc_PknB_like"/>
    <property type="match status" value="1"/>
</dbReference>
<dbReference type="EMBL" id="CP002467">
    <property type="protein sequence ID" value="ADV83559.1"/>
    <property type="molecule type" value="Genomic_DNA"/>
</dbReference>
<dbReference type="STRING" id="401053.AciPR4_2786"/>
<keyword evidence="3 6" id="KW-0418">Kinase</keyword>
<protein>
    <submittedName>
        <fullName evidence="6">Serine/threonine protein kinase</fullName>
    </submittedName>
</protein>
<dbReference type="HOGENOM" id="CLU_007799_0_0_0"/>
<dbReference type="AlphaFoldDB" id="E8V3E6"/>
<accession>E8V3E6</accession>
<name>E8V3E6_TERSS</name>